<proteinExistence type="predicted"/>
<organism evidence="1 2">
    <name type="scientific">Pleurostoma richardsiae</name>
    <dbReference type="NCBI Taxonomy" id="41990"/>
    <lineage>
        <taxon>Eukaryota</taxon>
        <taxon>Fungi</taxon>
        <taxon>Dikarya</taxon>
        <taxon>Ascomycota</taxon>
        <taxon>Pezizomycotina</taxon>
        <taxon>Sordariomycetes</taxon>
        <taxon>Sordariomycetidae</taxon>
        <taxon>Calosphaeriales</taxon>
        <taxon>Pleurostomataceae</taxon>
        <taxon>Pleurostoma</taxon>
    </lineage>
</organism>
<sequence>MAVCYKGTSEELPYWQFGTKIPNGVGLTPEGVHEAQYRLTSTAAWNFLPGPPLPLPLPFLVLSISKWRTSVVRTHSRGPWFAAQAQPFVFARLALEAEVVSSSLGHRACFLLQ</sequence>
<protein>
    <submittedName>
        <fullName evidence="1">Uncharacterized protein</fullName>
    </submittedName>
</protein>
<dbReference type="EMBL" id="JANBVO010000088">
    <property type="protein sequence ID" value="KAJ9130474.1"/>
    <property type="molecule type" value="Genomic_DNA"/>
</dbReference>
<dbReference type="Proteomes" id="UP001174694">
    <property type="component" value="Unassembled WGS sequence"/>
</dbReference>
<comment type="caution">
    <text evidence="1">The sequence shown here is derived from an EMBL/GenBank/DDBJ whole genome shotgun (WGS) entry which is preliminary data.</text>
</comment>
<evidence type="ECO:0000313" key="2">
    <source>
        <dbReference type="Proteomes" id="UP001174694"/>
    </source>
</evidence>
<gene>
    <name evidence="1" type="ORF">NKR23_g12187</name>
</gene>
<accession>A0AA38R297</accession>
<evidence type="ECO:0000313" key="1">
    <source>
        <dbReference type="EMBL" id="KAJ9130474.1"/>
    </source>
</evidence>
<name>A0AA38R297_9PEZI</name>
<dbReference type="AlphaFoldDB" id="A0AA38R297"/>
<keyword evidence="2" id="KW-1185">Reference proteome</keyword>
<reference evidence="1" key="1">
    <citation type="submission" date="2022-07" db="EMBL/GenBank/DDBJ databases">
        <title>Fungi with potential for degradation of polypropylene.</title>
        <authorList>
            <person name="Gostincar C."/>
        </authorList>
    </citation>
    <scope>NUCLEOTIDE SEQUENCE</scope>
    <source>
        <strain evidence="1">EXF-13308</strain>
    </source>
</reference>